<protein>
    <submittedName>
        <fullName evidence="1">HDC07059</fullName>
    </submittedName>
</protein>
<organism evidence="1">
    <name type="scientific">Drosophila melanogaster</name>
    <name type="common">Fruit fly</name>
    <dbReference type="NCBI Taxonomy" id="7227"/>
    <lineage>
        <taxon>Eukaryota</taxon>
        <taxon>Metazoa</taxon>
        <taxon>Ecdysozoa</taxon>
        <taxon>Arthropoda</taxon>
        <taxon>Hexapoda</taxon>
        <taxon>Insecta</taxon>
        <taxon>Pterygota</taxon>
        <taxon>Neoptera</taxon>
        <taxon>Endopterygota</taxon>
        <taxon>Diptera</taxon>
        <taxon>Brachycera</taxon>
        <taxon>Muscomorpha</taxon>
        <taxon>Ephydroidea</taxon>
        <taxon>Drosophilidae</taxon>
        <taxon>Drosophila</taxon>
        <taxon>Sophophora</taxon>
    </lineage>
</organism>
<accession>Q6IG81</accession>
<sequence length="183" mass="19943">MRPYQNYDLVEALSGIAKTLSSFTFLKVMRVQMQLASAITAAHVKITLWTHRGETFECKGCLLVVSTVVRGFQSSRRKYGLSHLKAAAGTEAAGGGNFGKSWGWWTATAGERAMGKSTSHCGTFRISIALRELIDAHKSVELAPGKGREIVGERKSGKCEIKWENQEAGNATLYACEITAVEN</sequence>
<dbReference type="AlphaFoldDB" id="Q6IG81"/>
<name>Q6IG81_DROME</name>
<reference evidence="1" key="1">
    <citation type="journal article" date="2003" name="Genome Biol.">
        <title>An integrated gene annotation and transcriptional profiling approach towards the full gene content of the Drosophila genome.</title>
        <authorList>
            <person name="Hild M."/>
            <person name="Beckmann B."/>
            <person name="Haas S.A."/>
            <person name="Koch B."/>
            <person name="Solovyev V."/>
            <person name="Busold C."/>
            <person name="Fellenberg K."/>
            <person name="Boutros M."/>
            <person name="Vingron M."/>
            <person name="Sauer F."/>
            <person name="Hoheisel J.D."/>
            <person name="Paro R."/>
        </authorList>
    </citation>
    <scope>NUCLEOTIDE SEQUENCE</scope>
</reference>
<evidence type="ECO:0000313" key="1">
    <source>
        <dbReference type="EMBL" id="DAA02583.1"/>
    </source>
</evidence>
<dbReference type="EMBL" id="BK003885">
    <property type="protein sequence ID" value="DAA02583.1"/>
    <property type="molecule type" value="Genomic_DNA"/>
</dbReference>
<gene>
    <name evidence="1" type="ORF">HDC07059</name>
</gene>
<proteinExistence type="predicted"/>